<dbReference type="EMBL" id="SPPA01000038">
    <property type="protein sequence ID" value="TFV07694.1"/>
    <property type="molecule type" value="Genomic_DNA"/>
</dbReference>
<proteinExistence type="predicted"/>
<feature type="domain" description="KilA-N" evidence="1">
    <location>
        <begin position="1"/>
        <end position="100"/>
    </location>
</feature>
<dbReference type="PROSITE" id="PS51301">
    <property type="entry name" value="KILA_N"/>
    <property type="match status" value="1"/>
</dbReference>
<sequence length="219" mass="24800">MSNLTILKTSVSQLDNLYSLTDLHRISGNESKHAPNRFARLDQTKELIAEIQAQEPTVTPIKTLRGTQGGTYACKELVIAYAAWISPAFHLTVLRAFLNQVENLQNPQPNLPLAEEPKFSFEQTQAQWLRFASVWYALYNCVELLAKLDKPLHTLGSHYAAQVCGHATEYKTTLGVMQRLLVPMFEQFEVDPLDDPHYYKALNTLRNYKPQGLGAIVRV</sequence>
<dbReference type="Pfam" id="PF10548">
    <property type="entry name" value="P22_AR_C"/>
    <property type="match status" value="1"/>
</dbReference>
<organism evidence="2 3">
    <name type="scientific">Muribacter muris</name>
    <dbReference type="NCBI Taxonomy" id="67855"/>
    <lineage>
        <taxon>Bacteria</taxon>
        <taxon>Pseudomonadati</taxon>
        <taxon>Pseudomonadota</taxon>
        <taxon>Gammaproteobacteria</taxon>
        <taxon>Pasteurellales</taxon>
        <taxon>Pasteurellaceae</taxon>
        <taxon>Muribacter</taxon>
    </lineage>
</organism>
<dbReference type="AlphaFoldDB" id="A0A4Y9JPH9"/>
<dbReference type="InterPro" id="IPR018004">
    <property type="entry name" value="KilA/APSES_HTH"/>
</dbReference>
<dbReference type="Proteomes" id="UP000297396">
    <property type="component" value="Unassembled WGS sequence"/>
</dbReference>
<name>A0A4Y9JPH9_9PAST</name>
<dbReference type="RefSeq" id="WP_135058631.1">
    <property type="nucleotide sequence ID" value="NZ_JADGLC010000038.1"/>
</dbReference>
<reference evidence="2 3" key="1">
    <citation type="submission" date="2019-03" db="EMBL/GenBank/DDBJ databases">
        <title>Diversity of the mouse oral microbiome.</title>
        <authorList>
            <person name="Joseph S."/>
            <person name="Aduse-Opoku J."/>
            <person name="Curtis M."/>
            <person name="Wade W."/>
            <person name="Hashim A."/>
        </authorList>
    </citation>
    <scope>NUCLEOTIDE SEQUENCE [LARGE SCALE GENOMIC DNA]</scope>
    <source>
        <strain evidence="2 3">WT12</strain>
    </source>
</reference>
<dbReference type="OrthoDB" id="5298460at2"/>
<dbReference type="InterPro" id="IPR018876">
    <property type="entry name" value="Phage_P22_antirepressor_C"/>
</dbReference>
<dbReference type="SMART" id="SM01252">
    <property type="entry name" value="KilA-N"/>
    <property type="match status" value="1"/>
</dbReference>
<gene>
    <name evidence="2" type="ORF">E4T80_11930</name>
</gene>
<evidence type="ECO:0000313" key="3">
    <source>
        <dbReference type="Proteomes" id="UP000297396"/>
    </source>
</evidence>
<accession>A0A4Y9JPH9</accession>
<comment type="caution">
    <text evidence="2">The sequence shown here is derived from an EMBL/GenBank/DDBJ whole genome shotgun (WGS) entry which is preliminary data.</text>
</comment>
<protein>
    <submittedName>
        <fullName evidence="2">Bacteriocin</fullName>
    </submittedName>
</protein>
<evidence type="ECO:0000259" key="1">
    <source>
        <dbReference type="PROSITE" id="PS51301"/>
    </source>
</evidence>
<dbReference type="InterPro" id="IPR017880">
    <property type="entry name" value="KilA_N"/>
</dbReference>
<evidence type="ECO:0000313" key="2">
    <source>
        <dbReference type="EMBL" id="TFV07694.1"/>
    </source>
</evidence>
<dbReference type="Pfam" id="PF04383">
    <property type="entry name" value="KilA-N"/>
    <property type="match status" value="1"/>
</dbReference>